<dbReference type="InterPro" id="IPR015425">
    <property type="entry name" value="FH2_Formin"/>
</dbReference>
<dbReference type="Pfam" id="PF02181">
    <property type="entry name" value="FH2"/>
    <property type="match status" value="1"/>
</dbReference>
<dbReference type="EMBL" id="JAUIZM010000007">
    <property type="protein sequence ID" value="KAK1373291.1"/>
    <property type="molecule type" value="Genomic_DNA"/>
</dbReference>
<feature type="region of interest" description="Disordered" evidence="3">
    <location>
        <begin position="152"/>
        <end position="233"/>
    </location>
</feature>
<reference evidence="6" key="2">
    <citation type="submission" date="2023-05" db="EMBL/GenBank/DDBJ databases">
        <authorList>
            <person name="Schelkunov M.I."/>
        </authorList>
    </citation>
    <scope>NUCLEOTIDE SEQUENCE</scope>
    <source>
        <strain evidence="6">Hsosn_3</strain>
        <tissue evidence="6">Leaf</tissue>
    </source>
</reference>
<dbReference type="GO" id="GO:0045010">
    <property type="term" value="P:actin nucleation"/>
    <property type="evidence" value="ECO:0007669"/>
    <property type="project" value="InterPro"/>
</dbReference>
<feature type="compositionally biased region" description="Pro residues" evidence="3">
    <location>
        <begin position="157"/>
        <end position="182"/>
    </location>
</feature>
<keyword evidence="4" id="KW-0812">Transmembrane</keyword>
<dbReference type="SUPFAM" id="SSF101447">
    <property type="entry name" value="Formin homology 2 domain (FH2 domain)"/>
    <property type="match status" value="1"/>
</dbReference>
<comment type="similarity">
    <text evidence="1">Belongs to the formin-like family. Class-I subfamily.</text>
</comment>
<feature type="compositionally biased region" description="Low complexity" evidence="3">
    <location>
        <begin position="693"/>
        <end position="705"/>
    </location>
</feature>
<accession>A0AAD8MH82</accession>
<comment type="caution">
    <text evidence="6">The sequence shown here is derived from an EMBL/GenBank/DDBJ whole genome shotgun (WGS) entry which is preliminary data.</text>
</comment>
<dbReference type="Gene3D" id="1.20.58.2220">
    <property type="entry name" value="Formin, FH2 domain"/>
    <property type="match status" value="1"/>
</dbReference>
<feature type="region of interest" description="Disordered" evidence="3">
    <location>
        <begin position="686"/>
        <end position="705"/>
    </location>
</feature>
<reference evidence="6" key="1">
    <citation type="submission" date="2023-02" db="EMBL/GenBank/DDBJ databases">
        <title>Genome of toxic invasive species Heracleum sosnowskyi carries increased number of genes despite the absence of recent whole-genome duplications.</title>
        <authorList>
            <person name="Schelkunov M."/>
            <person name="Shtratnikova V."/>
            <person name="Makarenko M."/>
            <person name="Klepikova A."/>
            <person name="Omelchenko D."/>
            <person name="Novikova G."/>
            <person name="Obukhova E."/>
            <person name="Bogdanov V."/>
            <person name="Penin A."/>
            <person name="Logacheva M."/>
        </authorList>
    </citation>
    <scope>NUCLEOTIDE SEQUENCE</scope>
    <source>
        <strain evidence="6">Hsosn_3</strain>
        <tissue evidence="6">Leaf</tissue>
    </source>
</reference>
<evidence type="ECO:0000256" key="2">
    <source>
        <dbReference type="RuleBase" id="RU361260"/>
    </source>
</evidence>
<evidence type="ECO:0000259" key="5">
    <source>
        <dbReference type="PROSITE" id="PS51444"/>
    </source>
</evidence>
<feature type="region of interest" description="Disordered" evidence="3">
    <location>
        <begin position="489"/>
        <end position="517"/>
    </location>
</feature>
<feature type="transmembrane region" description="Helical" evidence="4">
    <location>
        <begin position="15"/>
        <end position="39"/>
    </location>
</feature>
<proteinExistence type="inferred from homology"/>
<evidence type="ECO:0000256" key="3">
    <source>
        <dbReference type="SAM" id="MobiDB-lite"/>
    </source>
</evidence>
<dbReference type="PANTHER" id="PTHR23213">
    <property type="entry name" value="FORMIN-RELATED"/>
    <property type="match status" value="1"/>
</dbReference>
<feature type="compositionally biased region" description="Polar residues" evidence="3">
    <location>
        <begin position="214"/>
        <end position="233"/>
    </location>
</feature>
<dbReference type="Proteomes" id="UP001237642">
    <property type="component" value="Unassembled WGS sequence"/>
</dbReference>
<gene>
    <name evidence="6" type="ORF">POM88_029484</name>
</gene>
<feature type="domain" description="FH2" evidence="5">
    <location>
        <begin position="228"/>
        <end position="672"/>
    </location>
</feature>
<keyword evidence="4" id="KW-0472">Membrane</keyword>
<evidence type="ECO:0000256" key="4">
    <source>
        <dbReference type="SAM" id="Phobius"/>
    </source>
</evidence>
<evidence type="ECO:0000313" key="6">
    <source>
        <dbReference type="EMBL" id="KAK1373291.1"/>
    </source>
</evidence>
<evidence type="ECO:0000313" key="7">
    <source>
        <dbReference type="Proteomes" id="UP001237642"/>
    </source>
</evidence>
<dbReference type="InterPro" id="IPR027643">
    <property type="entry name" value="Formin-like_plant"/>
</dbReference>
<sequence>MSAKEVLPSPLPHAVLVEIIAATAACTLLVAGIIFYFVFRYAIARERRGNKSSSSFRREDDVDHRDRIQGVATLENIVVDGNGKEVLCLKKVEGGQLRYFSTIWFNPLDEEEKREDTLQISQPAQDKFMDLPASCLSPQQHSQLAAHLPLSSIPQRQTPPPPPPPPPPPIKVLSRPPPPPKIPAKRNPTETPPGKSPGSFISPLKPPSAPRWKVQNNGRAEASTQGGSATNSRIHTKMKPLHWEKVNADVDHSLVWNEINDGSLRFDDETIEALFGYNAANNNLLEPRNLSSSSGSSISTPPAQIFILDPRKSQNTAIVLKSLAISSKEILDALLEGCGLNTDTLEKLTKISPTIEDQDKILKFNGNSTQLAYAESFLYQILTSVPTAFIRIKAMLFRSNYDPDILHLKESLQTLEIGCKELRARGVFYKLLEAILKAGNRMNAGTDRGNAQGFNLNALRKLSYLKSTDGFTTLLHFVVEQVARAEGKHVAIKRDHGPESKNTRDIENNDQNSDCPTDLEDTYKEHLLLGLPILSDLSNKFSNVKKAATVDPDTFMNGCSSLMLRVTEIKQVVTQCGNYGKGDFEKEMKGFIEKCEEELKVVSEEQIRILHLVTRTTKYFQAGVSKDRGANPLQIFIFVKEFLDMVDQTCADIIRKVRKKNVRAVESSPPLSPSTRAAVLFQNMQQEFRPEKSGSTSSSGSEDDF</sequence>
<evidence type="ECO:0000256" key="1">
    <source>
        <dbReference type="ARBA" id="ARBA00025793"/>
    </source>
</evidence>
<dbReference type="PANTHER" id="PTHR23213:SF273">
    <property type="entry name" value="FORMIN-LIKE PROTEIN"/>
    <property type="match status" value="1"/>
</dbReference>
<dbReference type="PROSITE" id="PS51444">
    <property type="entry name" value="FH2"/>
    <property type="match status" value="1"/>
</dbReference>
<feature type="compositionally biased region" description="Basic and acidic residues" evidence="3">
    <location>
        <begin position="489"/>
        <end position="507"/>
    </location>
</feature>
<organism evidence="6 7">
    <name type="scientific">Heracleum sosnowskyi</name>
    <dbReference type="NCBI Taxonomy" id="360622"/>
    <lineage>
        <taxon>Eukaryota</taxon>
        <taxon>Viridiplantae</taxon>
        <taxon>Streptophyta</taxon>
        <taxon>Embryophyta</taxon>
        <taxon>Tracheophyta</taxon>
        <taxon>Spermatophyta</taxon>
        <taxon>Magnoliopsida</taxon>
        <taxon>eudicotyledons</taxon>
        <taxon>Gunneridae</taxon>
        <taxon>Pentapetalae</taxon>
        <taxon>asterids</taxon>
        <taxon>campanulids</taxon>
        <taxon>Apiales</taxon>
        <taxon>Apiaceae</taxon>
        <taxon>Apioideae</taxon>
        <taxon>apioid superclade</taxon>
        <taxon>Tordylieae</taxon>
        <taxon>Tordyliinae</taxon>
        <taxon>Heracleum</taxon>
    </lineage>
</organism>
<dbReference type="AlphaFoldDB" id="A0AAD8MH82"/>
<dbReference type="GO" id="GO:0051015">
    <property type="term" value="F:actin filament binding"/>
    <property type="evidence" value="ECO:0007669"/>
    <property type="project" value="InterPro"/>
</dbReference>
<dbReference type="InterPro" id="IPR042201">
    <property type="entry name" value="FH2_Formin_sf"/>
</dbReference>
<dbReference type="SMART" id="SM00498">
    <property type="entry name" value="FH2"/>
    <property type="match status" value="1"/>
</dbReference>
<keyword evidence="4" id="KW-1133">Transmembrane helix</keyword>
<keyword evidence="7" id="KW-1185">Reference proteome</keyword>
<protein>
    <recommendedName>
        <fullName evidence="2">Formin-like protein</fullName>
    </recommendedName>
</protein>
<name>A0AAD8MH82_9APIA</name>